<accession>A0A366SN24</accession>
<gene>
    <name evidence="1" type="ORF">EB18_01692</name>
</gene>
<reference evidence="1 2" key="1">
    <citation type="submission" date="2015-06" db="EMBL/GenBank/DDBJ databases">
        <title>The Genome Sequence of Enterococcus cecorum 170AEA1.</title>
        <authorList>
            <consortium name="The Broad Institute Genomics Platform"/>
            <consortium name="The Broad Institute Genome Sequencing Center for Infectious Disease"/>
            <person name="Earl A.M."/>
            <person name="Van Tyne D."/>
            <person name="Lebreton F."/>
            <person name="Saavedra J.T."/>
            <person name="Gilmore M.S."/>
            <person name="Manson McGuire A."/>
            <person name="Clock S."/>
            <person name="Crupain M."/>
            <person name="Rangan U."/>
            <person name="Young S."/>
            <person name="Abouelleil A."/>
            <person name="Cao P."/>
            <person name="Chapman S.B."/>
            <person name="Griggs A."/>
            <person name="Priest M."/>
            <person name="Shea T."/>
            <person name="Wortman J."/>
            <person name="Nusbaum C."/>
            <person name="Birren B."/>
        </authorList>
    </citation>
    <scope>NUCLEOTIDE SEQUENCE [LARGE SCALE GENOMIC DNA]</scope>
    <source>
        <strain evidence="1 2">170AEA1</strain>
    </source>
</reference>
<protein>
    <submittedName>
        <fullName evidence="1">Uncharacterized protein</fullName>
    </submittedName>
</protein>
<dbReference type="EMBL" id="LEOY01000014">
    <property type="protein sequence ID" value="RBR28560.1"/>
    <property type="molecule type" value="Genomic_DNA"/>
</dbReference>
<sequence length="37" mass="4357">MAKANQQKKHSIEIQGSFRFGSAKQTIRKVFKKIFKF</sequence>
<dbReference type="Proteomes" id="UP000252800">
    <property type="component" value="Unassembled WGS sequence"/>
</dbReference>
<evidence type="ECO:0000313" key="1">
    <source>
        <dbReference type="EMBL" id="RBR28560.1"/>
    </source>
</evidence>
<comment type="caution">
    <text evidence="1">The sequence shown here is derived from an EMBL/GenBank/DDBJ whole genome shotgun (WGS) entry which is preliminary data.</text>
</comment>
<proteinExistence type="predicted"/>
<dbReference type="AlphaFoldDB" id="A0A366SN24"/>
<evidence type="ECO:0000313" key="2">
    <source>
        <dbReference type="Proteomes" id="UP000252800"/>
    </source>
</evidence>
<organism evidence="1 2">
    <name type="scientific">Enterococcus cecorum</name>
    <dbReference type="NCBI Taxonomy" id="44008"/>
    <lineage>
        <taxon>Bacteria</taxon>
        <taxon>Bacillati</taxon>
        <taxon>Bacillota</taxon>
        <taxon>Bacilli</taxon>
        <taxon>Lactobacillales</taxon>
        <taxon>Enterococcaceae</taxon>
        <taxon>Enterococcus</taxon>
    </lineage>
</organism>
<name>A0A366SN24_9ENTE</name>